<sequence length="334" mass="36395">MKKTLLALAVLAAAGSVNAAEIVKNDSGSVNFYGQIREAMTYSHSNDESKTAADAGSSRAGINASWKLTDDLNLIGKAEFGIVSSMKSRQNWIGVSSDDYGSLYVGRTALLADDVYGAEYSWYYGISDKALYDTDLANDYFYQDNAINYDFIKDNYFVRAQYNLAEKDSAAKQASIFVGSTMGDLSFHSGIVYFENNTTTTSQAANATTGVVTETSTKNDTESLSTEVTVEYKLDALTLGATYAHINRTEGNTDNNSNGYNLGAMYKLSDATTVYGGYQYVEMQDKSNADIQNSYVGVSYRPVTWALTYVEYGYNDTESAAAVNALAVGARVYW</sequence>
<evidence type="ECO:0000313" key="6">
    <source>
        <dbReference type="EMBL" id="WPC73127.1"/>
    </source>
</evidence>
<dbReference type="Proteomes" id="UP001304071">
    <property type="component" value="Chromosome 1"/>
</dbReference>
<dbReference type="InterPro" id="IPR023614">
    <property type="entry name" value="Porin_dom_sf"/>
</dbReference>
<feature type="signal peptide" evidence="4">
    <location>
        <begin position="1"/>
        <end position="19"/>
    </location>
</feature>
<name>A0ABZ0QAC3_9VIBR</name>
<gene>
    <name evidence="6" type="ORF">R8Z52_13510</name>
</gene>
<dbReference type="RefSeq" id="WP_261892935.1">
    <property type="nucleotide sequence ID" value="NZ_AP024895.1"/>
</dbReference>
<dbReference type="CDD" id="cd00342">
    <property type="entry name" value="gram_neg_porins"/>
    <property type="match status" value="1"/>
</dbReference>
<feature type="chain" id="PRO_5045152002" evidence="4">
    <location>
        <begin position="20"/>
        <end position="334"/>
    </location>
</feature>
<keyword evidence="7" id="KW-1185">Reference proteome</keyword>
<evidence type="ECO:0000256" key="2">
    <source>
        <dbReference type="ARBA" id="ARBA00022729"/>
    </source>
</evidence>
<accession>A0ABZ0QAC3</accession>
<evidence type="ECO:0000259" key="5">
    <source>
        <dbReference type="Pfam" id="PF13609"/>
    </source>
</evidence>
<comment type="subcellular location">
    <subcellularLocation>
        <location evidence="1">Cell outer membrane</location>
        <topology evidence="1">Multi-pass membrane protein</topology>
    </subcellularLocation>
</comment>
<keyword evidence="2 4" id="KW-0732">Signal</keyword>
<keyword evidence="3" id="KW-0472">Membrane</keyword>
<dbReference type="Gene3D" id="2.40.160.10">
    <property type="entry name" value="Porin"/>
    <property type="match status" value="1"/>
</dbReference>
<evidence type="ECO:0000313" key="7">
    <source>
        <dbReference type="Proteomes" id="UP001304071"/>
    </source>
</evidence>
<dbReference type="SUPFAM" id="SSF56935">
    <property type="entry name" value="Porins"/>
    <property type="match status" value="1"/>
</dbReference>
<proteinExistence type="predicted"/>
<dbReference type="PANTHER" id="PTHR34501:SF2">
    <property type="entry name" value="OUTER MEMBRANE PORIN F-RELATED"/>
    <property type="match status" value="1"/>
</dbReference>
<dbReference type="InterPro" id="IPR050298">
    <property type="entry name" value="Gram-neg_bact_OMP"/>
</dbReference>
<dbReference type="Pfam" id="PF13609">
    <property type="entry name" value="Porin_4"/>
    <property type="match status" value="1"/>
</dbReference>
<dbReference type="EMBL" id="CP138203">
    <property type="protein sequence ID" value="WPC73127.1"/>
    <property type="molecule type" value="Genomic_DNA"/>
</dbReference>
<evidence type="ECO:0000256" key="4">
    <source>
        <dbReference type="SAM" id="SignalP"/>
    </source>
</evidence>
<evidence type="ECO:0000256" key="3">
    <source>
        <dbReference type="ARBA" id="ARBA00023136"/>
    </source>
</evidence>
<organism evidence="6 7">
    <name type="scientific">Vibrio porteresiae DSM 19223</name>
    <dbReference type="NCBI Taxonomy" id="1123496"/>
    <lineage>
        <taxon>Bacteria</taxon>
        <taxon>Pseudomonadati</taxon>
        <taxon>Pseudomonadota</taxon>
        <taxon>Gammaproteobacteria</taxon>
        <taxon>Vibrionales</taxon>
        <taxon>Vibrionaceae</taxon>
        <taxon>Vibrio</taxon>
    </lineage>
</organism>
<evidence type="ECO:0000256" key="1">
    <source>
        <dbReference type="ARBA" id="ARBA00004571"/>
    </source>
</evidence>
<protein>
    <submittedName>
        <fullName evidence="6">Porin</fullName>
    </submittedName>
</protein>
<reference evidence="6 7" key="1">
    <citation type="submission" date="2023-11" db="EMBL/GenBank/DDBJ databases">
        <title>Plant-associative lifestyle of Vibrio porteresiae and its evolutionary dynamics.</title>
        <authorList>
            <person name="Rameshkumar N."/>
            <person name="Kirti K."/>
        </authorList>
    </citation>
    <scope>NUCLEOTIDE SEQUENCE [LARGE SCALE GENOMIC DNA]</scope>
    <source>
        <strain evidence="6 7">MSSRF30</strain>
    </source>
</reference>
<dbReference type="PANTHER" id="PTHR34501">
    <property type="entry name" value="PROTEIN YDDL-RELATED"/>
    <property type="match status" value="1"/>
</dbReference>
<dbReference type="InterPro" id="IPR033900">
    <property type="entry name" value="Gram_neg_porin_domain"/>
</dbReference>
<feature type="domain" description="Porin" evidence="5">
    <location>
        <begin position="7"/>
        <end position="318"/>
    </location>
</feature>